<dbReference type="RefSeq" id="WP_320756485.1">
    <property type="nucleotide sequence ID" value="NZ_JAWNGC010000004.1"/>
</dbReference>
<dbReference type="Pfam" id="PF00154">
    <property type="entry name" value="RecA_N"/>
    <property type="match status" value="1"/>
</dbReference>
<keyword evidence="7 9" id="KW-0742">SOS response</keyword>
<evidence type="ECO:0000256" key="6">
    <source>
        <dbReference type="ARBA" id="ARBA00023172"/>
    </source>
</evidence>
<keyword evidence="4 9" id="KW-0067">ATP-binding</keyword>
<feature type="domain" description="RecA family profile 1" evidence="13">
    <location>
        <begin position="38"/>
        <end position="197"/>
    </location>
</feature>
<dbReference type="InterPro" id="IPR023400">
    <property type="entry name" value="RecA_C_sf"/>
</dbReference>
<sequence length="387" mass="41016">MAVASEDRQKAVDAALAQIDRQFGKGSVMRLGDHVQPRVRVIPTGSIALDVALGIGGLPRGRVVEIYGPESSGKTTVALHAVANAQRNGGIAAFIDAEHALDPEYARKLGVDTDSLIVSQPDTGEQALEIADMLIRSGALDIVVIDSVAALVPKAEIEGDMGDSHVGLQARLMSQALRKITGALSASGTTALFINQLREKIGVFFGSPETTTGGKALKFYSSVRLDVRRIETLKAAGAPVGNRTRVKVVKNKMAPPFKQAEFDIIYGEGISREGGILDMAVELGIAKKSGSWFTYESDQLGQGKEKVRQFLKDNPDLADEIEDKILQAVGIRQNPQAVPDENVGTANKDNAQAKKVSDTRGSKGNTEASPSSGKDKTLSMVGAKKAS</sequence>
<dbReference type="SUPFAM" id="SSF54752">
    <property type="entry name" value="RecA protein, C-terminal domain"/>
    <property type="match status" value="1"/>
</dbReference>
<dbReference type="InterPro" id="IPR020588">
    <property type="entry name" value="RecA_ATP-bd"/>
</dbReference>
<feature type="binding site" evidence="9">
    <location>
        <begin position="68"/>
        <end position="75"/>
    </location>
    <ligand>
        <name>ATP</name>
        <dbReference type="ChEBI" id="CHEBI:30616"/>
    </ligand>
</feature>
<dbReference type="SUPFAM" id="SSF52540">
    <property type="entry name" value="P-loop containing nucleoside triphosphate hydrolases"/>
    <property type="match status" value="1"/>
</dbReference>
<dbReference type="InterPro" id="IPR003593">
    <property type="entry name" value="AAA+_ATPase"/>
</dbReference>
<dbReference type="AlphaFoldDB" id="A0AAW9HXK9"/>
<dbReference type="NCBIfam" id="TIGR02012">
    <property type="entry name" value="tigrfam_recA"/>
    <property type="match status" value="1"/>
</dbReference>
<dbReference type="EMBL" id="JAWNGC010000004">
    <property type="protein sequence ID" value="MDY5154965.1"/>
    <property type="molecule type" value="Genomic_DNA"/>
</dbReference>
<dbReference type="InterPro" id="IPR020587">
    <property type="entry name" value="RecA_monomer-monomer_interface"/>
</dbReference>
<dbReference type="PROSITE" id="PS50163">
    <property type="entry name" value="RECA_3"/>
    <property type="match status" value="1"/>
</dbReference>
<feature type="region of interest" description="Disordered" evidence="12">
    <location>
        <begin position="332"/>
        <end position="387"/>
    </location>
</feature>
<comment type="function">
    <text evidence="9">Can catalyze the hydrolysis of ATP in the presence of single-stranded DNA, the ATP-dependent uptake of single-stranded DNA by duplex DNA, and the ATP-dependent hybridization of homologous single-stranded DNAs. It interacts with LexA causing its activation and leading to its autocatalytic cleavage.</text>
</comment>
<reference evidence="15" key="1">
    <citation type="submission" date="2023-10" db="EMBL/GenBank/DDBJ databases">
        <title>Whole Genome based description of the genera Actinobaculum and Actinotignum reveals a complex phylogenetic relationship within the species included in the genus Actinotignum.</title>
        <authorList>
            <person name="Jensen C.S."/>
            <person name="Dargis R."/>
            <person name="Kemp M."/>
            <person name="Christensen J.J."/>
        </authorList>
    </citation>
    <scope>NUCLEOTIDE SEQUENCE</scope>
    <source>
        <strain evidence="15">SLA_B511</strain>
    </source>
</reference>
<keyword evidence="5 9" id="KW-0238">DNA-binding</keyword>
<name>A0AAW9HXK9_9ACTO</name>
<dbReference type="FunFam" id="3.40.50.300:FF:000087">
    <property type="entry name" value="Recombinase RecA"/>
    <property type="match status" value="1"/>
</dbReference>
<dbReference type="GO" id="GO:0006310">
    <property type="term" value="P:DNA recombination"/>
    <property type="evidence" value="ECO:0007669"/>
    <property type="project" value="UniProtKB-UniRule"/>
</dbReference>
<dbReference type="GO" id="GO:0003684">
    <property type="term" value="F:damaged DNA binding"/>
    <property type="evidence" value="ECO:0007669"/>
    <property type="project" value="UniProtKB-UniRule"/>
</dbReference>
<dbReference type="PANTHER" id="PTHR45900">
    <property type="entry name" value="RECA"/>
    <property type="match status" value="1"/>
</dbReference>
<comment type="caution">
    <text evidence="15">The sequence shown here is derived from an EMBL/GenBank/DDBJ whole genome shotgun (WGS) entry which is preliminary data.</text>
</comment>
<evidence type="ECO:0000256" key="5">
    <source>
        <dbReference type="ARBA" id="ARBA00023125"/>
    </source>
</evidence>
<evidence type="ECO:0000313" key="16">
    <source>
        <dbReference type="Proteomes" id="UP001281731"/>
    </source>
</evidence>
<dbReference type="InterPro" id="IPR027417">
    <property type="entry name" value="P-loop_NTPase"/>
</dbReference>
<evidence type="ECO:0000256" key="11">
    <source>
        <dbReference type="RuleBase" id="RU004527"/>
    </source>
</evidence>
<dbReference type="GO" id="GO:0003697">
    <property type="term" value="F:single-stranded DNA binding"/>
    <property type="evidence" value="ECO:0007669"/>
    <property type="project" value="UniProtKB-UniRule"/>
</dbReference>
<dbReference type="InterPro" id="IPR049428">
    <property type="entry name" value="RecA-like_N"/>
</dbReference>
<dbReference type="CDD" id="cd00983">
    <property type="entry name" value="RecA"/>
    <property type="match status" value="1"/>
</dbReference>
<keyword evidence="9" id="KW-0963">Cytoplasm</keyword>
<feature type="compositionally biased region" description="Basic and acidic residues" evidence="12">
    <location>
        <begin position="351"/>
        <end position="361"/>
    </location>
</feature>
<evidence type="ECO:0000256" key="9">
    <source>
        <dbReference type="HAMAP-Rule" id="MF_00268"/>
    </source>
</evidence>
<feature type="domain" description="RecA family profile 2" evidence="14">
    <location>
        <begin position="202"/>
        <end position="275"/>
    </location>
</feature>
<dbReference type="InterPro" id="IPR049261">
    <property type="entry name" value="RecA-like_C"/>
</dbReference>
<dbReference type="PROSITE" id="PS00321">
    <property type="entry name" value="RECA_1"/>
    <property type="match status" value="1"/>
</dbReference>
<dbReference type="GO" id="GO:0006281">
    <property type="term" value="P:DNA repair"/>
    <property type="evidence" value="ECO:0007669"/>
    <property type="project" value="UniProtKB-UniRule"/>
</dbReference>
<dbReference type="PROSITE" id="PS50162">
    <property type="entry name" value="RECA_2"/>
    <property type="match status" value="1"/>
</dbReference>
<evidence type="ECO:0000259" key="13">
    <source>
        <dbReference type="PROSITE" id="PS50162"/>
    </source>
</evidence>
<dbReference type="SMART" id="SM00382">
    <property type="entry name" value="AAA"/>
    <property type="match status" value="1"/>
</dbReference>
<dbReference type="GO" id="GO:0140664">
    <property type="term" value="F:ATP-dependent DNA damage sensor activity"/>
    <property type="evidence" value="ECO:0007669"/>
    <property type="project" value="InterPro"/>
</dbReference>
<evidence type="ECO:0000259" key="14">
    <source>
        <dbReference type="PROSITE" id="PS50163"/>
    </source>
</evidence>
<evidence type="ECO:0000256" key="7">
    <source>
        <dbReference type="ARBA" id="ARBA00023236"/>
    </source>
</evidence>
<evidence type="ECO:0000256" key="4">
    <source>
        <dbReference type="ARBA" id="ARBA00022840"/>
    </source>
</evidence>
<keyword evidence="9 10" id="KW-0234">DNA repair</keyword>
<evidence type="ECO:0000313" key="15">
    <source>
        <dbReference type="EMBL" id="MDY5154965.1"/>
    </source>
</evidence>
<evidence type="ECO:0000256" key="3">
    <source>
        <dbReference type="ARBA" id="ARBA00022741"/>
    </source>
</evidence>
<dbReference type="HAMAP" id="MF_00268">
    <property type="entry name" value="RecA"/>
    <property type="match status" value="1"/>
</dbReference>
<keyword evidence="6 9" id="KW-0233">DNA recombination</keyword>
<evidence type="ECO:0000256" key="8">
    <source>
        <dbReference type="ARBA" id="ARBA00033319"/>
    </source>
</evidence>
<dbReference type="GO" id="GO:0009432">
    <property type="term" value="P:SOS response"/>
    <property type="evidence" value="ECO:0007669"/>
    <property type="project" value="UniProtKB-UniRule"/>
</dbReference>
<keyword evidence="9 11" id="KW-0227">DNA damage</keyword>
<comment type="similarity">
    <text evidence="1 9 11">Belongs to the RecA family.</text>
</comment>
<dbReference type="Gene3D" id="3.40.50.300">
    <property type="entry name" value="P-loop containing nucleotide triphosphate hydrolases"/>
    <property type="match status" value="1"/>
</dbReference>
<dbReference type="GO" id="GO:0005524">
    <property type="term" value="F:ATP binding"/>
    <property type="evidence" value="ECO:0007669"/>
    <property type="project" value="UniProtKB-UniRule"/>
</dbReference>
<evidence type="ECO:0000256" key="12">
    <source>
        <dbReference type="SAM" id="MobiDB-lite"/>
    </source>
</evidence>
<dbReference type="InterPro" id="IPR013765">
    <property type="entry name" value="DNA_recomb/repair_RecA"/>
</dbReference>
<evidence type="ECO:0000256" key="2">
    <source>
        <dbReference type="ARBA" id="ARBA00015553"/>
    </source>
</evidence>
<dbReference type="PRINTS" id="PR00142">
    <property type="entry name" value="RECA"/>
</dbReference>
<feature type="compositionally biased region" description="Polar residues" evidence="12">
    <location>
        <begin position="362"/>
        <end position="372"/>
    </location>
</feature>
<dbReference type="PANTHER" id="PTHR45900:SF1">
    <property type="entry name" value="MITOCHONDRIAL DNA REPAIR PROTEIN RECA HOMOLOG-RELATED"/>
    <property type="match status" value="1"/>
</dbReference>
<dbReference type="Proteomes" id="UP001281731">
    <property type="component" value="Unassembled WGS sequence"/>
</dbReference>
<keyword evidence="3 9" id="KW-0547">Nucleotide-binding</keyword>
<dbReference type="Pfam" id="PF21096">
    <property type="entry name" value="RecA_C"/>
    <property type="match status" value="1"/>
</dbReference>
<proteinExistence type="inferred from homology"/>
<dbReference type="GO" id="GO:0005829">
    <property type="term" value="C:cytosol"/>
    <property type="evidence" value="ECO:0007669"/>
    <property type="project" value="TreeGrafter"/>
</dbReference>
<evidence type="ECO:0000256" key="1">
    <source>
        <dbReference type="ARBA" id="ARBA00009391"/>
    </source>
</evidence>
<protein>
    <recommendedName>
        <fullName evidence="2 9">Protein RecA</fullName>
    </recommendedName>
    <alternativeName>
        <fullName evidence="8 9">Recombinase A</fullName>
    </alternativeName>
</protein>
<comment type="subcellular location">
    <subcellularLocation>
        <location evidence="9">Cytoplasm</location>
    </subcellularLocation>
</comment>
<evidence type="ECO:0000256" key="10">
    <source>
        <dbReference type="RuleBase" id="RU000526"/>
    </source>
</evidence>
<organism evidence="15 16">
    <name type="scientific">Actinotignum urinale</name>
    <dbReference type="NCBI Taxonomy" id="190146"/>
    <lineage>
        <taxon>Bacteria</taxon>
        <taxon>Bacillati</taxon>
        <taxon>Actinomycetota</taxon>
        <taxon>Actinomycetes</taxon>
        <taxon>Actinomycetales</taxon>
        <taxon>Actinomycetaceae</taxon>
        <taxon>Actinotignum</taxon>
    </lineage>
</organism>
<accession>A0AAW9HXK9</accession>
<dbReference type="InterPro" id="IPR020584">
    <property type="entry name" value="DNA_recomb/repair_RecA_CS"/>
</dbReference>
<gene>
    <name evidence="9 15" type="primary">recA</name>
    <name evidence="15" type="ORF">R6G80_04405</name>
</gene>